<protein>
    <submittedName>
        <fullName evidence="6">Peptidoglycan glycosyltransferase</fullName>
        <ecNumber evidence="6">2.4.1.129</ecNumber>
    </submittedName>
</protein>
<dbReference type="InterPro" id="IPR012338">
    <property type="entry name" value="Beta-lactam/transpept-like"/>
</dbReference>
<dbReference type="Gene3D" id="3.90.1310.10">
    <property type="entry name" value="Penicillin-binding protein 2a (Domain 2)"/>
    <property type="match status" value="1"/>
</dbReference>
<feature type="domain" description="PASTA" evidence="5">
    <location>
        <begin position="584"/>
        <end position="645"/>
    </location>
</feature>
<dbReference type="InterPro" id="IPR036138">
    <property type="entry name" value="PBP_dimer_sf"/>
</dbReference>
<sequence>MAQRRKQRDWTKVRIVLVGIVFFLALGALWARAFWVQIYKGPALAAQARDQYWTEQTVRGLRGEIVDREGRLLAQSVAAQSVFARPQKIAKPKEVAAHLAPILRVDTAKLERSLRSTSSFVWLARKIGDPMAKAVAEAQLPGIFLTEEQDRYYPQGHLAGQMLGFTGVDNNGLEGVEKTFEDRLKGRSLKIRMQRDATGRLLDGQGLDPALAKGQDVRLTLDTWLQGVVEESLSKVVKKYEGRYGTSLAIHVPTGEILAWAQYPFFNPNEFQGSRAAVWRNRPALDVFEPGSTIKPLLVAAALEEGVCAPADTFSCENGRWRRWGHTFKDTHAYKELTVSEIVKYSSNIGAAKIGLDLGVARYYRYLRRLGFGEPTGLPLPGEGSGILPEPGKWRQVRLATSSFGQGIGVTMLQLAQAYLCLANDGVRIPLRLVHSPETSSTASRQVFSRSTARTVQEMMRQVVESNGTGTRARVSGLTVGGKTGTSQKASPQGGYGNTYVAAFVGFFPAISPEYMIVTLVDEPRRNHYGGVVAAPVVREVAQKMAAAPHFALQFKTNTSTETVSHKSTTIRPKRHVAKKAVPPVQQGVMPDLTGASLRRAMELAHAYGQMPVLKGQGQVVVKQYPAAGRQANTKRWTLWLKPAS</sequence>
<evidence type="ECO:0000313" key="6">
    <source>
        <dbReference type="EMBL" id="ACV68032.1"/>
    </source>
</evidence>
<dbReference type="PROSITE" id="PS51178">
    <property type="entry name" value="PASTA"/>
    <property type="match status" value="1"/>
</dbReference>
<dbReference type="InterPro" id="IPR005543">
    <property type="entry name" value="PASTA_dom"/>
</dbReference>
<keyword evidence="2" id="KW-0378">Hydrolase</keyword>
<gene>
    <name evidence="6" type="ordered locus">Dret_0740</name>
</gene>
<evidence type="ECO:0000313" key="7">
    <source>
        <dbReference type="Proteomes" id="UP000001052"/>
    </source>
</evidence>
<dbReference type="Pfam" id="PF03717">
    <property type="entry name" value="PBP_dimer"/>
    <property type="match status" value="1"/>
</dbReference>
<dbReference type="GO" id="GO:0008658">
    <property type="term" value="F:penicillin binding"/>
    <property type="evidence" value="ECO:0007669"/>
    <property type="project" value="InterPro"/>
</dbReference>
<dbReference type="Proteomes" id="UP000001052">
    <property type="component" value="Chromosome"/>
</dbReference>
<evidence type="ECO:0000256" key="3">
    <source>
        <dbReference type="ARBA" id="ARBA00023136"/>
    </source>
</evidence>
<keyword evidence="6" id="KW-0328">Glycosyltransferase</keyword>
<accession>C8X0T5</accession>
<dbReference type="Gene3D" id="3.30.450.330">
    <property type="match status" value="1"/>
</dbReference>
<dbReference type="Pfam" id="PF00905">
    <property type="entry name" value="Transpeptidase"/>
    <property type="match status" value="1"/>
</dbReference>
<dbReference type="STRING" id="485915.Dret_0740"/>
<keyword evidence="2" id="KW-0121">Carboxypeptidase</keyword>
<dbReference type="SUPFAM" id="SSF56601">
    <property type="entry name" value="beta-lactamase/transpeptidase-like"/>
    <property type="match status" value="1"/>
</dbReference>
<dbReference type="PANTHER" id="PTHR30627">
    <property type="entry name" value="PEPTIDOGLYCAN D,D-TRANSPEPTIDASE"/>
    <property type="match status" value="1"/>
</dbReference>
<dbReference type="GO" id="GO:0071555">
    <property type="term" value="P:cell wall organization"/>
    <property type="evidence" value="ECO:0007669"/>
    <property type="project" value="TreeGrafter"/>
</dbReference>
<dbReference type="InterPro" id="IPR050515">
    <property type="entry name" value="Beta-lactam/transpept"/>
</dbReference>
<evidence type="ECO:0000256" key="2">
    <source>
        <dbReference type="ARBA" id="ARBA00022645"/>
    </source>
</evidence>
<keyword evidence="6" id="KW-0808">Transferase</keyword>
<proteinExistence type="predicted"/>
<feature type="region of interest" description="Disordered" evidence="4">
    <location>
        <begin position="466"/>
        <end position="492"/>
    </location>
</feature>
<dbReference type="HOGENOM" id="CLU_009289_6_4_7"/>
<dbReference type="GO" id="GO:0016757">
    <property type="term" value="F:glycosyltransferase activity"/>
    <property type="evidence" value="ECO:0007669"/>
    <property type="project" value="UniProtKB-KW"/>
</dbReference>
<dbReference type="SUPFAM" id="SSF54184">
    <property type="entry name" value="Penicillin-binding protein 2x (pbp-2x), c-terminal domain"/>
    <property type="match status" value="1"/>
</dbReference>
<comment type="subcellular location">
    <subcellularLocation>
        <location evidence="1">Membrane</location>
    </subcellularLocation>
</comment>
<reference evidence="7" key="1">
    <citation type="submission" date="2009-09" db="EMBL/GenBank/DDBJ databases">
        <title>The complete chromosome of Desulfohalobium retbaense DSM 5692.</title>
        <authorList>
            <consortium name="US DOE Joint Genome Institute (JGI-PGF)"/>
            <person name="Lucas S."/>
            <person name="Copeland A."/>
            <person name="Lapidus A."/>
            <person name="Glavina del Rio T."/>
            <person name="Dalin E."/>
            <person name="Tice H."/>
            <person name="Bruce D."/>
            <person name="Goodwin L."/>
            <person name="Pitluck S."/>
            <person name="Kyrpides N."/>
            <person name="Mavromatis K."/>
            <person name="Ivanova N."/>
            <person name="Mikhailova N."/>
            <person name="Munk A.C."/>
            <person name="Brettin T."/>
            <person name="Detter J.C."/>
            <person name="Han C."/>
            <person name="Tapia R."/>
            <person name="Larimer F."/>
            <person name="Land M."/>
            <person name="Hauser L."/>
            <person name="Markowitz V."/>
            <person name="Cheng J.-F."/>
            <person name="Hugenholtz P."/>
            <person name="Woyke T."/>
            <person name="Wu D."/>
            <person name="Spring S."/>
            <person name="Klenk H.-P."/>
            <person name="Eisen J.A."/>
        </authorList>
    </citation>
    <scope>NUCLEOTIDE SEQUENCE [LARGE SCALE GENOMIC DNA]</scope>
    <source>
        <strain evidence="7">DSM 5692</strain>
    </source>
</reference>
<evidence type="ECO:0000259" key="5">
    <source>
        <dbReference type="PROSITE" id="PS51178"/>
    </source>
</evidence>
<keyword evidence="2" id="KW-0645">Protease</keyword>
<dbReference type="Gene3D" id="1.10.150.770">
    <property type="match status" value="1"/>
</dbReference>
<evidence type="ECO:0000256" key="4">
    <source>
        <dbReference type="SAM" id="MobiDB-lite"/>
    </source>
</evidence>
<dbReference type="EMBL" id="CP001734">
    <property type="protein sequence ID" value="ACV68032.1"/>
    <property type="molecule type" value="Genomic_DNA"/>
</dbReference>
<dbReference type="GO" id="GO:0004180">
    <property type="term" value="F:carboxypeptidase activity"/>
    <property type="evidence" value="ECO:0007669"/>
    <property type="project" value="UniProtKB-KW"/>
</dbReference>
<dbReference type="EC" id="2.4.1.129" evidence="6"/>
<dbReference type="eggNOG" id="COG0768">
    <property type="taxonomic scope" value="Bacteria"/>
</dbReference>
<dbReference type="GO" id="GO:0005886">
    <property type="term" value="C:plasma membrane"/>
    <property type="evidence" value="ECO:0007669"/>
    <property type="project" value="TreeGrafter"/>
</dbReference>
<dbReference type="RefSeq" id="WP_015751190.1">
    <property type="nucleotide sequence ID" value="NC_013223.1"/>
</dbReference>
<dbReference type="OrthoDB" id="9789078at2"/>
<dbReference type="Gene3D" id="3.40.710.10">
    <property type="entry name" value="DD-peptidase/beta-lactamase superfamily"/>
    <property type="match status" value="1"/>
</dbReference>
<reference evidence="6 7" key="2">
    <citation type="journal article" date="2010" name="Stand. Genomic Sci.">
        <title>Complete genome sequence of Desulfohalobium retbaense type strain (HR(100)).</title>
        <authorList>
            <person name="Spring S."/>
            <person name="Nolan M."/>
            <person name="Lapidus A."/>
            <person name="Glavina Del Rio T."/>
            <person name="Copeland A."/>
            <person name="Tice H."/>
            <person name="Cheng J.F."/>
            <person name="Lucas S."/>
            <person name="Land M."/>
            <person name="Chen F."/>
            <person name="Bruce D."/>
            <person name="Goodwin L."/>
            <person name="Pitluck S."/>
            <person name="Ivanova N."/>
            <person name="Mavromatis K."/>
            <person name="Mikhailova N."/>
            <person name="Pati A."/>
            <person name="Chen A."/>
            <person name="Palaniappan K."/>
            <person name="Hauser L."/>
            <person name="Chang Y.J."/>
            <person name="Jeffries C.D."/>
            <person name="Munk C."/>
            <person name="Kiss H."/>
            <person name="Chain P."/>
            <person name="Han C."/>
            <person name="Brettin T."/>
            <person name="Detter J.C."/>
            <person name="Schuler E."/>
            <person name="Goker M."/>
            <person name="Rohde M."/>
            <person name="Bristow J."/>
            <person name="Eisen J.A."/>
            <person name="Markowitz V."/>
            <person name="Hugenholtz P."/>
            <person name="Kyrpides N.C."/>
            <person name="Klenk H.P."/>
        </authorList>
    </citation>
    <scope>NUCLEOTIDE SEQUENCE [LARGE SCALE GENOMIC DNA]</scope>
    <source>
        <strain evidence="6 7">DSM 5692</strain>
    </source>
</reference>
<dbReference type="PANTHER" id="PTHR30627:SF1">
    <property type="entry name" value="PEPTIDOGLYCAN D,D-TRANSPEPTIDASE FTSI"/>
    <property type="match status" value="1"/>
</dbReference>
<dbReference type="InterPro" id="IPR001460">
    <property type="entry name" value="PCN-bd_Tpept"/>
</dbReference>
<dbReference type="SUPFAM" id="SSF56519">
    <property type="entry name" value="Penicillin binding protein dimerisation domain"/>
    <property type="match status" value="1"/>
</dbReference>
<name>C8X0T5_DESRD</name>
<keyword evidence="7" id="KW-1185">Reference proteome</keyword>
<keyword evidence="3" id="KW-0472">Membrane</keyword>
<dbReference type="InterPro" id="IPR005311">
    <property type="entry name" value="PBP_dimer"/>
</dbReference>
<dbReference type="AlphaFoldDB" id="C8X0T5"/>
<evidence type="ECO:0000256" key="1">
    <source>
        <dbReference type="ARBA" id="ARBA00004370"/>
    </source>
</evidence>
<organism evidence="6 7">
    <name type="scientific">Desulfohalobium retbaense (strain ATCC 49708 / DSM 5692 / JCM 16813 / HR100)</name>
    <dbReference type="NCBI Taxonomy" id="485915"/>
    <lineage>
        <taxon>Bacteria</taxon>
        <taxon>Pseudomonadati</taxon>
        <taxon>Thermodesulfobacteriota</taxon>
        <taxon>Desulfovibrionia</taxon>
        <taxon>Desulfovibrionales</taxon>
        <taxon>Desulfohalobiaceae</taxon>
        <taxon>Desulfohalobium</taxon>
    </lineage>
</organism>
<dbReference type="KEGG" id="drt:Dret_0740"/>